<evidence type="ECO:0000313" key="2">
    <source>
        <dbReference type="Proteomes" id="UP000789860"/>
    </source>
</evidence>
<sequence length="126" mass="15254">LRLSEVDFEEIEFFFDNILNITDLELKDIKFVTKFHIVKLFNLKHLSLIDMNIDNDDISFIMTKLKNLHYLNIHSVDCYKRYSEKHLVEASIYYENMKILEMGNHNDIKIFNIDKLRIKRKKKTNI</sequence>
<dbReference type="EMBL" id="CAJVPM010026165">
    <property type="protein sequence ID" value="CAG8660962.1"/>
    <property type="molecule type" value="Genomic_DNA"/>
</dbReference>
<proteinExistence type="predicted"/>
<keyword evidence="2" id="KW-1185">Reference proteome</keyword>
<dbReference type="Proteomes" id="UP000789860">
    <property type="component" value="Unassembled WGS sequence"/>
</dbReference>
<accession>A0ACA9NK58</accession>
<evidence type="ECO:0000313" key="1">
    <source>
        <dbReference type="EMBL" id="CAG8660962.1"/>
    </source>
</evidence>
<comment type="caution">
    <text evidence="1">The sequence shown here is derived from an EMBL/GenBank/DDBJ whole genome shotgun (WGS) entry which is preliminary data.</text>
</comment>
<organism evidence="1 2">
    <name type="scientific">Scutellospora calospora</name>
    <dbReference type="NCBI Taxonomy" id="85575"/>
    <lineage>
        <taxon>Eukaryota</taxon>
        <taxon>Fungi</taxon>
        <taxon>Fungi incertae sedis</taxon>
        <taxon>Mucoromycota</taxon>
        <taxon>Glomeromycotina</taxon>
        <taxon>Glomeromycetes</taxon>
        <taxon>Diversisporales</taxon>
        <taxon>Gigasporaceae</taxon>
        <taxon>Scutellospora</taxon>
    </lineage>
</organism>
<feature type="non-terminal residue" evidence="1">
    <location>
        <position position="1"/>
    </location>
</feature>
<protein>
    <submittedName>
        <fullName evidence="1">9669_t:CDS:1</fullName>
    </submittedName>
</protein>
<reference evidence="1" key="1">
    <citation type="submission" date="2021-06" db="EMBL/GenBank/DDBJ databases">
        <authorList>
            <person name="Kallberg Y."/>
            <person name="Tangrot J."/>
            <person name="Rosling A."/>
        </authorList>
    </citation>
    <scope>NUCLEOTIDE SEQUENCE</scope>
    <source>
        <strain evidence="1">AU212A</strain>
    </source>
</reference>
<gene>
    <name evidence="1" type="ORF">SCALOS_LOCUS9028</name>
</gene>
<name>A0ACA9NK58_9GLOM</name>